<dbReference type="EC" id="3.6.4.13" evidence="1"/>
<proteinExistence type="predicted"/>
<reference evidence="4" key="1">
    <citation type="submission" date="2019-09" db="EMBL/GenBank/DDBJ databases">
        <title>Draft genome information of white flower Hibiscus syriacus.</title>
        <authorList>
            <person name="Kim Y.-M."/>
        </authorList>
    </citation>
    <scope>NUCLEOTIDE SEQUENCE [LARGE SCALE GENOMIC DNA]</scope>
    <source>
        <strain evidence="4">YM2019G1</strain>
    </source>
</reference>
<feature type="domain" description="RNase H type-1" evidence="3">
    <location>
        <begin position="404"/>
        <end position="536"/>
    </location>
</feature>
<dbReference type="GO" id="GO:0005634">
    <property type="term" value="C:nucleus"/>
    <property type="evidence" value="ECO:0007669"/>
    <property type="project" value="TreeGrafter"/>
</dbReference>
<dbReference type="InterPro" id="IPR036397">
    <property type="entry name" value="RNaseH_sf"/>
</dbReference>
<evidence type="ECO:0000313" key="5">
    <source>
        <dbReference type="Proteomes" id="UP000436088"/>
    </source>
</evidence>
<dbReference type="InterPro" id="IPR027417">
    <property type="entry name" value="P-loop_NTPase"/>
</dbReference>
<sequence>MCPAGVLVGFVVAEPAASVVANPRVRLDWTVHWKIMVRRNRISTLGWGVRSLEEAESGGEVVTTTIGGKQRELAEDQTVTTTVDGKQCESVVEIEISTANGSSVQQNTSSVLDGITWRFFWDCRGRSPPARENRIGSEGKMISRKTAANGGRNVVVDSDWQTVDGGREKLELLSLTRDPLTHKVIVISGETGCGKTTQLPQYILESEIETGRGVFCNIICTQPRRISAMAVAERVSAERGAPLGETGFTYPVQAHFLEDVLELTGYKLTSFNQIDDYGQEKMWKIQKQLAPRKRKNQITALDALNKSSFENYSSRARDSLACWMPDCIGFNLIEAVLCHICRKERPGAVLVFMTGWEDNSSLRDQLKANPLLGDPNRVLLLTCHGSMATSEQKVSPKSQWCPPPPGSFKVNVDGAVSCDWRCSGIGGLLRDANNKQLGYFSGASGPGPPILAELKAIQAGLSLFLDSEWSDKGSLILESDSSIPLKWINNPEASPVVYVHLVKEIAKRVVEYNVIIRHVQRCSNWETDSLAKSGIS</sequence>
<dbReference type="GO" id="GO:0004523">
    <property type="term" value="F:RNA-DNA hybrid ribonuclease activity"/>
    <property type="evidence" value="ECO:0007669"/>
    <property type="project" value="InterPro"/>
</dbReference>
<dbReference type="InterPro" id="IPR012337">
    <property type="entry name" value="RNaseH-like_sf"/>
</dbReference>
<gene>
    <name evidence="4" type="ORF">F3Y22_tig00000340pilonHSYRG01372</name>
</gene>
<dbReference type="GO" id="GO:0003724">
    <property type="term" value="F:RNA helicase activity"/>
    <property type="evidence" value="ECO:0007669"/>
    <property type="project" value="UniProtKB-EC"/>
</dbReference>
<evidence type="ECO:0000313" key="4">
    <source>
        <dbReference type="EMBL" id="KAE8735719.1"/>
    </source>
</evidence>
<keyword evidence="5" id="KW-1185">Reference proteome</keyword>
<dbReference type="SUPFAM" id="SSF52540">
    <property type="entry name" value="P-loop containing nucleoside triphosphate hydrolases"/>
    <property type="match status" value="2"/>
</dbReference>
<organism evidence="4 5">
    <name type="scientific">Hibiscus syriacus</name>
    <name type="common">Rose of Sharon</name>
    <dbReference type="NCBI Taxonomy" id="106335"/>
    <lineage>
        <taxon>Eukaryota</taxon>
        <taxon>Viridiplantae</taxon>
        <taxon>Streptophyta</taxon>
        <taxon>Embryophyta</taxon>
        <taxon>Tracheophyta</taxon>
        <taxon>Spermatophyta</taxon>
        <taxon>Magnoliopsida</taxon>
        <taxon>eudicotyledons</taxon>
        <taxon>Gunneridae</taxon>
        <taxon>Pentapetalae</taxon>
        <taxon>rosids</taxon>
        <taxon>malvids</taxon>
        <taxon>Malvales</taxon>
        <taxon>Malvaceae</taxon>
        <taxon>Malvoideae</taxon>
        <taxon>Hibiscus</taxon>
    </lineage>
</organism>
<protein>
    <recommendedName>
        <fullName evidence="1">RNA helicase</fullName>
        <ecNumber evidence="1">3.6.4.13</ecNumber>
    </recommendedName>
</protein>
<dbReference type="PROSITE" id="PS50879">
    <property type="entry name" value="RNASE_H_1"/>
    <property type="match status" value="1"/>
</dbReference>
<comment type="catalytic activity">
    <reaction evidence="2">
        <text>ATP + H2O = ADP + phosphate + H(+)</text>
        <dbReference type="Rhea" id="RHEA:13065"/>
        <dbReference type="ChEBI" id="CHEBI:15377"/>
        <dbReference type="ChEBI" id="CHEBI:15378"/>
        <dbReference type="ChEBI" id="CHEBI:30616"/>
        <dbReference type="ChEBI" id="CHEBI:43474"/>
        <dbReference type="ChEBI" id="CHEBI:456216"/>
        <dbReference type="EC" id="3.6.4.13"/>
    </reaction>
</comment>
<dbReference type="CDD" id="cd06222">
    <property type="entry name" value="RNase_H_like"/>
    <property type="match status" value="1"/>
</dbReference>
<accession>A0A6A3D948</accession>
<evidence type="ECO:0000256" key="1">
    <source>
        <dbReference type="ARBA" id="ARBA00012552"/>
    </source>
</evidence>
<evidence type="ECO:0000259" key="3">
    <source>
        <dbReference type="PROSITE" id="PS50879"/>
    </source>
</evidence>
<comment type="caution">
    <text evidence="4">The sequence shown here is derived from an EMBL/GenBank/DDBJ whole genome shotgun (WGS) entry which is preliminary data.</text>
</comment>
<dbReference type="InterPro" id="IPR002156">
    <property type="entry name" value="RNaseH_domain"/>
</dbReference>
<evidence type="ECO:0000256" key="2">
    <source>
        <dbReference type="ARBA" id="ARBA00047984"/>
    </source>
</evidence>
<dbReference type="Proteomes" id="UP000436088">
    <property type="component" value="Unassembled WGS sequence"/>
</dbReference>
<dbReference type="PANTHER" id="PTHR18934:SF103">
    <property type="entry name" value="RNA HELICASE"/>
    <property type="match status" value="1"/>
</dbReference>
<dbReference type="AlphaFoldDB" id="A0A6A3D948"/>
<dbReference type="Gene3D" id="3.40.50.300">
    <property type="entry name" value="P-loop containing nucleotide triphosphate hydrolases"/>
    <property type="match status" value="2"/>
</dbReference>
<name>A0A6A3D948_HIBSY</name>
<dbReference type="PANTHER" id="PTHR18934">
    <property type="entry name" value="ATP-DEPENDENT RNA HELICASE"/>
    <property type="match status" value="1"/>
</dbReference>
<dbReference type="Gene3D" id="3.30.420.10">
    <property type="entry name" value="Ribonuclease H-like superfamily/Ribonuclease H"/>
    <property type="match status" value="1"/>
</dbReference>
<dbReference type="GO" id="GO:0003723">
    <property type="term" value="F:RNA binding"/>
    <property type="evidence" value="ECO:0007669"/>
    <property type="project" value="TreeGrafter"/>
</dbReference>
<dbReference type="CDD" id="cd17917">
    <property type="entry name" value="DEXHc_RHA-like"/>
    <property type="match status" value="1"/>
</dbReference>
<dbReference type="Pfam" id="PF13456">
    <property type="entry name" value="RVT_3"/>
    <property type="match status" value="1"/>
</dbReference>
<dbReference type="SUPFAM" id="SSF53098">
    <property type="entry name" value="Ribonuclease H-like"/>
    <property type="match status" value="1"/>
</dbReference>
<dbReference type="InterPro" id="IPR044730">
    <property type="entry name" value="RNase_H-like_dom_plant"/>
</dbReference>
<dbReference type="EMBL" id="VEPZ02000032">
    <property type="protein sequence ID" value="KAE8735719.1"/>
    <property type="molecule type" value="Genomic_DNA"/>
</dbReference>